<evidence type="ECO:0000313" key="3">
    <source>
        <dbReference type="EMBL" id="MDX7082494.1"/>
    </source>
</evidence>
<gene>
    <name evidence="3" type="ORF">SJ435_08845</name>
</gene>
<keyword evidence="2" id="KW-0472">Membrane</keyword>
<dbReference type="AlphaFoldDB" id="A0ABD5IFE2"/>
<feature type="transmembrane region" description="Helical" evidence="2">
    <location>
        <begin position="12"/>
        <end position="28"/>
    </location>
</feature>
<comment type="caution">
    <text evidence="3">The sequence shown here is derived from an EMBL/GenBank/DDBJ whole genome shotgun (WGS) entry which is preliminary data.</text>
</comment>
<keyword evidence="2" id="KW-0812">Transmembrane</keyword>
<name>A0ABD5IFE2_SERMA</name>
<organism evidence="3 4">
    <name type="scientific">Serratia marcescens</name>
    <dbReference type="NCBI Taxonomy" id="615"/>
    <lineage>
        <taxon>Bacteria</taxon>
        <taxon>Pseudomonadati</taxon>
        <taxon>Pseudomonadota</taxon>
        <taxon>Gammaproteobacteria</taxon>
        <taxon>Enterobacterales</taxon>
        <taxon>Yersiniaceae</taxon>
        <taxon>Serratia</taxon>
    </lineage>
</organism>
<evidence type="ECO:0008006" key="5">
    <source>
        <dbReference type="Google" id="ProtNLM"/>
    </source>
</evidence>
<feature type="region of interest" description="Disordered" evidence="1">
    <location>
        <begin position="80"/>
        <end position="101"/>
    </location>
</feature>
<dbReference type="EMBL" id="JAXABG010000004">
    <property type="protein sequence ID" value="MDX7082494.1"/>
    <property type="molecule type" value="Genomic_DNA"/>
</dbReference>
<protein>
    <recommendedName>
        <fullName evidence="5">Holin</fullName>
    </recommendedName>
</protein>
<keyword evidence="2" id="KW-1133">Transmembrane helix</keyword>
<evidence type="ECO:0000313" key="4">
    <source>
        <dbReference type="Proteomes" id="UP001275057"/>
    </source>
</evidence>
<sequence>MTMNDQQATNIVTRVFGVLATVASMLGISTQELVYMIFAAVGAIFTVLSFVMGRLDARAKRKQEERRTTLYENYLDKRSGRGATLDDADQYTPLPGGENEA</sequence>
<reference evidence="3 4" key="1">
    <citation type="submission" date="2023-11" db="EMBL/GenBank/DDBJ databases">
        <title>Detection of rare carbapenemases in Enterobacterales - comparison of two colorimetric and two CIM-based carbapenemase assays.</title>
        <authorList>
            <person name="Schaffarczyk L."/>
            <person name="Noster J."/>
            <person name="Stelzer Y."/>
            <person name="Sattler J."/>
            <person name="Gatermann S."/>
            <person name="Hamprecht A."/>
        </authorList>
    </citation>
    <scope>NUCLEOTIDE SEQUENCE [LARGE SCALE GENOMIC DNA]</scope>
    <source>
        <strain evidence="3 4">CIM-Carb-136</strain>
    </source>
</reference>
<dbReference type="Proteomes" id="UP001275057">
    <property type="component" value="Unassembled WGS sequence"/>
</dbReference>
<evidence type="ECO:0000256" key="1">
    <source>
        <dbReference type="SAM" id="MobiDB-lite"/>
    </source>
</evidence>
<proteinExistence type="predicted"/>
<feature type="transmembrane region" description="Helical" evidence="2">
    <location>
        <begin position="34"/>
        <end position="53"/>
    </location>
</feature>
<accession>A0ABD5IFE2</accession>
<dbReference type="RefSeq" id="WP_319857061.1">
    <property type="nucleotide sequence ID" value="NZ_JAXABG010000004.1"/>
</dbReference>
<evidence type="ECO:0000256" key="2">
    <source>
        <dbReference type="SAM" id="Phobius"/>
    </source>
</evidence>